<dbReference type="Pfam" id="PF13483">
    <property type="entry name" value="Lactamase_B_3"/>
    <property type="match status" value="1"/>
</dbReference>
<dbReference type="PROSITE" id="PS51318">
    <property type="entry name" value="TAT"/>
    <property type="match status" value="1"/>
</dbReference>
<dbReference type="InterPro" id="IPR006311">
    <property type="entry name" value="TAT_signal"/>
</dbReference>
<keyword evidence="1" id="KW-0732">Signal</keyword>
<feature type="signal peptide" evidence="1">
    <location>
        <begin position="1"/>
        <end position="35"/>
    </location>
</feature>
<keyword evidence="3" id="KW-1185">Reference proteome</keyword>
<proteinExistence type="predicted"/>
<name>A0ABW7CGH8_9CYAN</name>
<organism evidence="2 3">
    <name type="scientific">Limnothrix redekei LRLZ20PSL1</name>
    <dbReference type="NCBI Taxonomy" id="3112953"/>
    <lineage>
        <taxon>Bacteria</taxon>
        <taxon>Bacillati</taxon>
        <taxon>Cyanobacteriota</taxon>
        <taxon>Cyanophyceae</taxon>
        <taxon>Pseudanabaenales</taxon>
        <taxon>Pseudanabaenaceae</taxon>
        <taxon>Limnothrix</taxon>
    </lineage>
</organism>
<dbReference type="InterPro" id="IPR036866">
    <property type="entry name" value="RibonucZ/Hydroxyglut_hydro"/>
</dbReference>
<dbReference type="PANTHER" id="PTHR39189:SF1">
    <property type="entry name" value="UPF0173 METAL-DEPENDENT HYDROLASE YTKL"/>
    <property type="match status" value="1"/>
</dbReference>
<evidence type="ECO:0000256" key="1">
    <source>
        <dbReference type="SAM" id="SignalP"/>
    </source>
</evidence>
<dbReference type="EMBL" id="JAZAQF010000086">
    <property type="protein sequence ID" value="MFG3819183.1"/>
    <property type="molecule type" value="Genomic_DNA"/>
</dbReference>
<evidence type="ECO:0000313" key="3">
    <source>
        <dbReference type="Proteomes" id="UP001604335"/>
    </source>
</evidence>
<accession>A0ABW7CGH8</accession>
<protein>
    <submittedName>
        <fullName evidence="2">MBL fold metallo-hydrolase</fullName>
    </submittedName>
</protein>
<gene>
    <name evidence="2" type="ORF">VPK24_16180</name>
</gene>
<dbReference type="Gene3D" id="3.60.15.10">
    <property type="entry name" value="Ribonuclease Z/Hydroxyacylglutathione hydrolase-like"/>
    <property type="match status" value="1"/>
</dbReference>
<dbReference type="SUPFAM" id="SSF56281">
    <property type="entry name" value="Metallo-hydrolase/oxidoreductase"/>
    <property type="match status" value="1"/>
</dbReference>
<dbReference type="Proteomes" id="UP001604335">
    <property type="component" value="Unassembled WGS sequence"/>
</dbReference>
<dbReference type="PANTHER" id="PTHR39189">
    <property type="entry name" value="UPF0173 METAL-DEPENDENT HYDROLASE YTKL"/>
    <property type="match status" value="1"/>
</dbReference>
<evidence type="ECO:0000313" key="2">
    <source>
        <dbReference type="EMBL" id="MFG3819183.1"/>
    </source>
</evidence>
<feature type="chain" id="PRO_5045891493" evidence="1">
    <location>
        <begin position="36"/>
        <end position="259"/>
    </location>
</feature>
<sequence>MDRWINRRQILRYGLMGAGAALASAIGSRATSAQAADGLTIQSLGHTCFAFTGGGLRILSNPFNTLGCTAGYRSPNFTADLVTISSQLLDEGFVSNLPGNPSLLFEPGTFEFRGSQFQGIRTAHDRFGGRRFGDNVVWRWKQGGISILHLGGIAAPLGVEEKILMGRPDVAIVPVGGGAKAYNAEEAKRAIESLQPKVVIPSQYRTAAADSQCDLDGLEAFLSLMSGYDIKTLNTETMTLRPENLPPQGTLIRVLRHPA</sequence>
<comment type="caution">
    <text evidence="2">The sequence shown here is derived from an EMBL/GenBank/DDBJ whole genome shotgun (WGS) entry which is preliminary data.</text>
</comment>
<reference evidence="3" key="1">
    <citation type="journal article" date="2024" name="Algal Res.">
        <title>Biochemical, toxicological and genomic investigation of a high-biomass producing Limnothrix strain isolated from Italian shallow drinking water reservoir.</title>
        <authorList>
            <person name="Simonazzi M."/>
            <person name="Shishido T.K."/>
            <person name="Delbaje E."/>
            <person name="Wahlsten M."/>
            <person name="Fewer D.P."/>
            <person name="Sivonen K."/>
            <person name="Pezzolesi L."/>
            <person name="Pistocchi R."/>
        </authorList>
    </citation>
    <scope>NUCLEOTIDE SEQUENCE [LARGE SCALE GENOMIC DNA]</scope>
    <source>
        <strain evidence="3">LRLZ20PSL1</strain>
    </source>
</reference>